<evidence type="ECO:0000259" key="2">
    <source>
        <dbReference type="Pfam" id="PF19916"/>
    </source>
</evidence>
<dbReference type="RefSeq" id="WP_397714281.1">
    <property type="nucleotide sequence ID" value="NZ_JBIRGN010000004.1"/>
</dbReference>
<dbReference type="Pfam" id="PF19916">
    <property type="entry name" value="VMAP-M0"/>
    <property type="match status" value="1"/>
</dbReference>
<feature type="domain" description="Effector-associated" evidence="3">
    <location>
        <begin position="33"/>
        <end position="114"/>
    </location>
</feature>
<keyword evidence="6" id="KW-1185">Reference proteome</keyword>
<feature type="region of interest" description="Disordered" evidence="1">
    <location>
        <begin position="492"/>
        <end position="513"/>
    </location>
</feature>
<dbReference type="Proteomes" id="UP001610818">
    <property type="component" value="Unassembled WGS sequence"/>
</dbReference>
<accession>A0ABW7QSE2</accession>
<protein>
    <submittedName>
        <fullName evidence="5">Uncharacterized protein</fullName>
    </submittedName>
</protein>
<dbReference type="InterPro" id="IPR045450">
    <property type="entry name" value="VMAP_C"/>
</dbReference>
<reference evidence="5 6" key="1">
    <citation type="submission" date="2024-10" db="EMBL/GenBank/DDBJ databases">
        <title>The Natural Products Discovery Center: Release of the First 8490 Sequenced Strains for Exploring Actinobacteria Biosynthetic Diversity.</title>
        <authorList>
            <person name="Kalkreuter E."/>
            <person name="Kautsar S.A."/>
            <person name="Yang D."/>
            <person name="Bader C.D."/>
            <person name="Teijaro C.N."/>
            <person name="Fluegel L."/>
            <person name="Davis C.M."/>
            <person name="Simpson J.R."/>
            <person name="Lauterbach L."/>
            <person name="Steele A.D."/>
            <person name="Gui C."/>
            <person name="Meng S."/>
            <person name="Li G."/>
            <person name="Viehrig K."/>
            <person name="Ye F."/>
            <person name="Su P."/>
            <person name="Kiefer A.F."/>
            <person name="Nichols A."/>
            <person name="Cepeda A.J."/>
            <person name="Yan W."/>
            <person name="Fan B."/>
            <person name="Jiang Y."/>
            <person name="Adhikari A."/>
            <person name="Zheng C.-J."/>
            <person name="Schuster L."/>
            <person name="Cowan T.M."/>
            <person name="Smanski M.J."/>
            <person name="Chevrette M.G."/>
            <person name="De Carvalho L.P.S."/>
            <person name="Shen B."/>
        </authorList>
    </citation>
    <scope>NUCLEOTIDE SEQUENCE [LARGE SCALE GENOMIC DNA]</scope>
    <source>
        <strain evidence="5 6">NPDC017990</strain>
    </source>
</reference>
<dbReference type="Pfam" id="PF19956">
    <property type="entry name" value="EAD2"/>
    <property type="match status" value="1"/>
</dbReference>
<dbReference type="InterPro" id="IPR045555">
    <property type="entry name" value="VMAP-M0"/>
</dbReference>
<name>A0ABW7QSE2_9ACTN</name>
<evidence type="ECO:0000313" key="6">
    <source>
        <dbReference type="Proteomes" id="UP001610818"/>
    </source>
</evidence>
<evidence type="ECO:0000256" key="1">
    <source>
        <dbReference type="SAM" id="MobiDB-lite"/>
    </source>
</evidence>
<proteinExistence type="predicted"/>
<feature type="domain" description="vWA-MoxR associated protein C-terminal" evidence="4">
    <location>
        <begin position="258"/>
        <end position="494"/>
    </location>
</feature>
<dbReference type="EMBL" id="JBIRGQ010000004">
    <property type="protein sequence ID" value="MFH8547919.1"/>
    <property type="molecule type" value="Genomic_DNA"/>
</dbReference>
<comment type="caution">
    <text evidence="5">The sequence shown here is derived from an EMBL/GenBank/DDBJ whole genome shotgun (WGS) entry which is preliminary data.</text>
</comment>
<evidence type="ECO:0000259" key="4">
    <source>
        <dbReference type="Pfam" id="PF20028"/>
    </source>
</evidence>
<dbReference type="Pfam" id="PF20028">
    <property type="entry name" value="VMAP-C"/>
    <property type="match status" value="1"/>
</dbReference>
<evidence type="ECO:0000313" key="5">
    <source>
        <dbReference type="EMBL" id="MFH8547919.1"/>
    </source>
</evidence>
<sequence length="513" mass="57942">MLTAELLVAIGEVTGVEGRSPARVRHELVADIVDVLQESGTVRQENSADIWVRMLSDELECPVQPLRGAALRPWLLDLVERCTEVSDGLPCLVRCLKYLEQQSSAVLALMRLVDEWEAVEFFDGADLYPLQPILRDMRSSAMLATLARRASRSRTQELPAWCDTGWAVFLRLAGDNTAARELPVSMAFLALAAERLVEDGLMEAAETLRRWNRQQARAWGLEEQIIDWQRSGLTQQAPPPMVPAYLMIQFEPDGVEPDRYFLSHWRQSDADGWHPVPGETVHLHRDELPAEVEGLIEQTEERWADLRQPVVLEFILPWELLGEPVEWWHKESSSPSPTPLVMDYAVLIRSFERLRKAAWHRPWHKKWRQLKEQPADSHSYFNPPGQSHFHLERELKEDDHAVCLVLSQPPGTDSPTGQQEFMAGLRAGVPAMIWHRGDCGDPAFKEAVAEMVQDRGLASLVSRAGNWRKEALALGPEGWDNHVGRHLAILVDDPERRPGPPGPPGPDRATVTS</sequence>
<evidence type="ECO:0000259" key="3">
    <source>
        <dbReference type="Pfam" id="PF19956"/>
    </source>
</evidence>
<organism evidence="5 6">
    <name type="scientific">Streptomyces longisporoflavus</name>
    <dbReference type="NCBI Taxonomy" id="28044"/>
    <lineage>
        <taxon>Bacteria</taxon>
        <taxon>Bacillati</taxon>
        <taxon>Actinomycetota</taxon>
        <taxon>Actinomycetes</taxon>
        <taxon>Kitasatosporales</taxon>
        <taxon>Streptomycetaceae</taxon>
        <taxon>Streptomyces</taxon>
    </lineage>
</organism>
<gene>
    <name evidence="5" type="ORF">ACH4F9_23195</name>
</gene>
<feature type="domain" description="vWA-MoxR associated protein middle region 0" evidence="2">
    <location>
        <begin position="122"/>
        <end position="229"/>
    </location>
</feature>
<dbReference type="InterPro" id="IPR045431">
    <property type="entry name" value="EAD2"/>
</dbReference>